<evidence type="ECO:0000313" key="8">
    <source>
        <dbReference type="EMBL" id="KAE8153372.1"/>
    </source>
</evidence>
<accession>A0A5N6U484</accession>
<dbReference type="Gene3D" id="3.30.560.10">
    <property type="entry name" value="Glucose Oxidase, domain 3"/>
    <property type="match status" value="1"/>
</dbReference>
<name>A0A5N6U484_ASPAV</name>
<proteinExistence type="inferred from homology"/>
<dbReference type="EMBL" id="ML742040">
    <property type="protein sequence ID" value="KAE8153372.1"/>
    <property type="molecule type" value="Genomic_DNA"/>
</dbReference>
<evidence type="ECO:0000256" key="3">
    <source>
        <dbReference type="PIRSR" id="PIRSR000137-1"/>
    </source>
</evidence>
<dbReference type="Pfam" id="PF00732">
    <property type="entry name" value="GMC_oxred_N"/>
    <property type="match status" value="1"/>
</dbReference>
<keyword evidence="5" id="KW-0285">Flavoprotein</keyword>
<dbReference type="GO" id="GO:0044550">
    <property type="term" value="P:secondary metabolite biosynthetic process"/>
    <property type="evidence" value="ECO:0007669"/>
    <property type="project" value="TreeGrafter"/>
</dbReference>
<feature type="binding site" evidence="4">
    <location>
        <begin position="518"/>
        <end position="519"/>
    </location>
    <ligand>
        <name>FAD</name>
        <dbReference type="ChEBI" id="CHEBI:57692"/>
    </ligand>
</feature>
<feature type="active site" description="Proton acceptor" evidence="3">
    <location>
        <position position="563"/>
    </location>
</feature>
<keyword evidence="4 5" id="KW-0274">FAD</keyword>
<dbReference type="PROSITE" id="PS00624">
    <property type="entry name" value="GMC_OXRED_2"/>
    <property type="match status" value="1"/>
</dbReference>
<protein>
    <recommendedName>
        <fullName evidence="6 7">Glucose-methanol-choline oxidoreductase N-terminal domain-containing protein</fullName>
    </recommendedName>
</protein>
<feature type="active site" description="Proton donor" evidence="3">
    <location>
        <position position="519"/>
    </location>
</feature>
<comment type="similarity">
    <text evidence="1 5">Belongs to the GMC oxidoreductase family.</text>
</comment>
<dbReference type="InterPro" id="IPR012132">
    <property type="entry name" value="GMC_OxRdtase"/>
</dbReference>
<reference evidence="8 9" key="1">
    <citation type="submission" date="2019-04" db="EMBL/GenBank/DDBJ databases">
        <title>Friends and foes A comparative genomics study of 23 Aspergillus species from section Flavi.</title>
        <authorList>
            <consortium name="DOE Joint Genome Institute"/>
            <person name="Kjaerbolling I."/>
            <person name="Vesth T."/>
            <person name="Frisvad J.C."/>
            <person name="Nybo J.L."/>
            <person name="Theobald S."/>
            <person name="Kildgaard S."/>
            <person name="Isbrandt T."/>
            <person name="Kuo A."/>
            <person name="Sato A."/>
            <person name="Lyhne E.K."/>
            <person name="Kogle M.E."/>
            <person name="Wiebenga A."/>
            <person name="Kun R.S."/>
            <person name="Lubbers R.J."/>
            <person name="Makela M.R."/>
            <person name="Barry K."/>
            <person name="Chovatia M."/>
            <person name="Clum A."/>
            <person name="Daum C."/>
            <person name="Haridas S."/>
            <person name="He G."/>
            <person name="LaButti K."/>
            <person name="Lipzen A."/>
            <person name="Mondo S."/>
            <person name="Riley R."/>
            <person name="Salamov A."/>
            <person name="Simmons B.A."/>
            <person name="Magnuson J.K."/>
            <person name="Henrissat B."/>
            <person name="Mortensen U.H."/>
            <person name="Larsen T.O."/>
            <person name="Devries R.P."/>
            <person name="Grigoriev I.V."/>
            <person name="Machida M."/>
            <person name="Baker S.E."/>
            <person name="Andersen M.R."/>
        </authorList>
    </citation>
    <scope>NUCLEOTIDE SEQUENCE [LARGE SCALE GENOMIC DNA]</scope>
    <source>
        <strain evidence="8 9">IBT 18842</strain>
    </source>
</reference>
<keyword evidence="2" id="KW-0325">Glycoprotein</keyword>
<dbReference type="AlphaFoldDB" id="A0A5N6U484"/>
<dbReference type="GO" id="GO:0016614">
    <property type="term" value="F:oxidoreductase activity, acting on CH-OH group of donors"/>
    <property type="evidence" value="ECO:0007669"/>
    <property type="project" value="InterPro"/>
</dbReference>
<evidence type="ECO:0000256" key="2">
    <source>
        <dbReference type="ARBA" id="ARBA00023180"/>
    </source>
</evidence>
<feature type="domain" description="Glucose-methanol-choline oxidoreductase N-terminal" evidence="7">
    <location>
        <begin position="290"/>
        <end position="304"/>
    </location>
</feature>
<dbReference type="Proteomes" id="UP000325780">
    <property type="component" value="Unassembled WGS sequence"/>
</dbReference>
<dbReference type="InterPro" id="IPR007867">
    <property type="entry name" value="GMC_OxRtase_C"/>
</dbReference>
<comment type="cofactor">
    <cofactor evidence="4">
        <name>FAD</name>
        <dbReference type="ChEBI" id="CHEBI:57692"/>
    </cofactor>
</comment>
<dbReference type="PANTHER" id="PTHR11552:SF138">
    <property type="entry name" value="DEHYDROGENASE PKFF-RELATED"/>
    <property type="match status" value="1"/>
</dbReference>
<gene>
    <name evidence="8" type="ORF">BDV25DRAFT_169031</name>
</gene>
<dbReference type="GO" id="GO:0050660">
    <property type="term" value="F:flavin adenine dinucleotide binding"/>
    <property type="evidence" value="ECO:0007669"/>
    <property type="project" value="InterPro"/>
</dbReference>
<feature type="binding site" evidence="4">
    <location>
        <begin position="564"/>
        <end position="565"/>
    </location>
    <ligand>
        <name>FAD</name>
        <dbReference type="ChEBI" id="CHEBI:57692"/>
    </ligand>
</feature>
<organism evidence="8 9">
    <name type="scientific">Aspergillus avenaceus</name>
    <dbReference type="NCBI Taxonomy" id="36643"/>
    <lineage>
        <taxon>Eukaryota</taxon>
        <taxon>Fungi</taxon>
        <taxon>Dikarya</taxon>
        <taxon>Ascomycota</taxon>
        <taxon>Pezizomycotina</taxon>
        <taxon>Eurotiomycetes</taxon>
        <taxon>Eurotiomycetidae</taxon>
        <taxon>Eurotiales</taxon>
        <taxon>Aspergillaceae</taxon>
        <taxon>Aspergillus</taxon>
        <taxon>Aspergillus subgen. Circumdati</taxon>
    </lineage>
</organism>
<evidence type="ECO:0000256" key="5">
    <source>
        <dbReference type="RuleBase" id="RU003968"/>
    </source>
</evidence>
<keyword evidence="9" id="KW-1185">Reference proteome</keyword>
<sequence>MNPPRCLRRYPQNENDTYDYIVVGGGTAGNVIATRLSQRHRVALIEAGERYEDVSLAKFPAADTLGFGSAVDATSPIDWGFVAEPGPGTNGRRVHYSRGKCLGGSSALNGMMYTRPTVQAMDRWADMVNDNRYTYKNSLPYFQKSVTFTPPKADLRAANATVNYNPDAFDNGIGDAPVDVSYANFAQPFSSWMKLAMESIGITETQDFNSGSLAGAQYCTSTIRPSDETRSSSASFLDALNTELLTVYTGTLAKKVIFDANRKAVGVHIQDKQNSNATLSAKKEVIVSAGAFQSPQLLMVSGIGPAETLQAHDIDIVVDLPGVGQNMWDHPFVAPSYRVNLPTLTTFGDQILLSADSLNGPMTNPVSDYMAWEHLPNRSPVDHYHGAIGFPDFPTDGPEVEYISGAGHMGNLSNLLAIQPRDGYNYAAILGTLNVATSRGNITINSADMVDPPVIAPNWLSTEHDMKMMIYIFKRMRQAFQSDAMAPIVIGEEYFPGNGVESDGEIEEYIKNNVMGIWHASCTCKMGTNKDPLAVVDSQARVFGVDGLRVVDASAFPFLPPGHPQSIVYMLAEVVADFILSGDT</sequence>
<dbReference type="Gene3D" id="3.50.50.60">
    <property type="entry name" value="FAD/NAD(P)-binding domain"/>
    <property type="match status" value="1"/>
</dbReference>
<dbReference type="SUPFAM" id="SSF51905">
    <property type="entry name" value="FAD/NAD(P)-binding domain"/>
    <property type="match status" value="1"/>
</dbReference>
<dbReference type="PROSITE" id="PS00623">
    <property type="entry name" value="GMC_OXRED_1"/>
    <property type="match status" value="1"/>
</dbReference>
<feature type="domain" description="Glucose-methanol-choline oxidoreductase N-terminal" evidence="6">
    <location>
        <begin position="99"/>
        <end position="122"/>
    </location>
</feature>
<dbReference type="OrthoDB" id="269227at2759"/>
<dbReference type="InterPro" id="IPR036188">
    <property type="entry name" value="FAD/NAD-bd_sf"/>
</dbReference>
<evidence type="ECO:0000259" key="6">
    <source>
        <dbReference type="PROSITE" id="PS00623"/>
    </source>
</evidence>
<dbReference type="InterPro" id="IPR000172">
    <property type="entry name" value="GMC_OxRdtase_N"/>
</dbReference>
<evidence type="ECO:0000256" key="4">
    <source>
        <dbReference type="PIRSR" id="PIRSR000137-2"/>
    </source>
</evidence>
<evidence type="ECO:0000259" key="7">
    <source>
        <dbReference type="PROSITE" id="PS00624"/>
    </source>
</evidence>
<dbReference type="SUPFAM" id="SSF54373">
    <property type="entry name" value="FAD-linked reductases, C-terminal domain"/>
    <property type="match status" value="1"/>
</dbReference>
<evidence type="ECO:0000313" key="9">
    <source>
        <dbReference type="Proteomes" id="UP000325780"/>
    </source>
</evidence>
<dbReference type="PIRSF" id="PIRSF000137">
    <property type="entry name" value="Alcohol_oxidase"/>
    <property type="match status" value="1"/>
</dbReference>
<dbReference type="PANTHER" id="PTHR11552">
    <property type="entry name" value="GLUCOSE-METHANOL-CHOLINE GMC OXIDOREDUCTASE"/>
    <property type="match status" value="1"/>
</dbReference>
<evidence type="ECO:0000256" key="1">
    <source>
        <dbReference type="ARBA" id="ARBA00010790"/>
    </source>
</evidence>
<dbReference type="Pfam" id="PF05199">
    <property type="entry name" value="GMC_oxred_C"/>
    <property type="match status" value="1"/>
</dbReference>